<evidence type="ECO:0000313" key="1">
    <source>
        <dbReference type="EMBL" id="EOB07799.1"/>
    </source>
</evidence>
<organism evidence="1 2">
    <name type="scientific">Anas platyrhynchos</name>
    <name type="common">Mallard</name>
    <name type="synonym">Anas boschas</name>
    <dbReference type="NCBI Taxonomy" id="8839"/>
    <lineage>
        <taxon>Eukaryota</taxon>
        <taxon>Metazoa</taxon>
        <taxon>Chordata</taxon>
        <taxon>Craniata</taxon>
        <taxon>Vertebrata</taxon>
        <taxon>Euteleostomi</taxon>
        <taxon>Archelosauria</taxon>
        <taxon>Archosauria</taxon>
        <taxon>Dinosauria</taxon>
        <taxon>Saurischia</taxon>
        <taxon>Theropoda</taxon>
        <taxon>Coelurosauria</taxon>
        <taxon>Aves</taxon>
        <taxon>Neognathae</taxon>
        <taxon>Galloanserae</taxon>
        <taxon>Anseriformes</taxon>
        <taxon>Anatidae</taxon>
        <taxon>Anatinae</taxon>
        <taxon>Anas</taxon>
    </lineage>
</organism>
<keyword evidence="2" id="KW-1185">Reference proteome</keyword>
<name>R0LQ08_ANAPL</name>
<gene>
    <name evidence="1" type="ORF">Anapl_03807</name>
</gene>
<sequence>MKGPGVATSPHPIRALFQCICLCKGKRENGNSGLCSWDIQREIFCEEPGKKALRAVAVKPGCHQPAAGEQEGAATLSPAHAGASEGSLDHLTLKTRFCSALEFLSGVTLCLALLKYMMMRRVGCMKLSSSSTAKAQGASPQKKELSPSKDSCLCAMACPECAAFSSSPSVSSCCLSVCRDSAKTEQEPGRGQHVHSLAVTLAWARLQHTGWWVQLSQARRHVPCIGPPELPACQPAEPTPGEVTKALEDVTHREHQLMLGCTELRVNAPSG</sequence>
<proteinExistence type="predicted"/>
<protein>
    <submittedName>
        <fullName evidence="1">Uncharacterized protein</fullName>
    </submittedName>
</protein>
<dbReference type="AlphaFoldDB" id="R0LQ08"/>
<accession>R0LQ08</accession>
<evidence type="ECO:0000313" key="2">
    <source>
        <dbReference type="Proteomes" id="UP000296049"/>
    </source>
</evidence>
<dbReference type="EMBL" id="KB742490">
    <property type="protein sequence ID" value="EOB07799.1"/>
    <property type="molecule type" value="Genomic_DNA"/>
</dbReference>
<reference evidence="2" key="1">
    <citation type="journal article" date="2013" name="Nat. Genet.">
        <title>The duck genome and transcriptome provide insight into an avian influenza virus reservoir species.</title>
        <authorList>
            <person name="Huang Y."/>
            <person name="Li Y."/>
            <person name="Burt D.W."/>
            <person name="Chen H."/>
            <person name="Zhang Y."/>
            <person name="Qian W."/>
            <person name="Kim H."/>
            <person name="Gan S."/>
            <person name="Zhao Y."/>
            <person name="Li J."/>
            <person name="Yi K."/>
            <person name="Feng H."/>
            <person name="Zhu P."/>
            <person name="Li B."/>
            <person name="Liu Q."/>
            <person name="Fairley S."/>
            <person name="Magor K.E."/>
            <person name="Du Z."/>
            <person name="Hu X."/>
            <person name="Goodman L."/>
            <person name="Tafer H."/>
            <person name="Vignal A."/>
            <person name="Lee T."/>
            <person name="Kim K.W."/>
            <person name="Sheng Z."/>
            <person name="An Y."/>
            <person name="Searle S."/>
            <person name="Herrero J."/>
            <person name="Groenen M.A."/>
            <person name="Crooijmans R.P."/>
            <person name="Faraut T."/>
            <person name="Cai Q."/>
            <person name="Webster R.G."/>
            <person name="Aldridge J.R."/>
            <person name="Warren W.C."/>
            <person name="Bartschat S."/>
            <person name="Kehr S."/>
            <person name="Marz M."/>
            <person name="Stadler P.F."/>
            <person name="Smith J."/>
            <person name="Kraus R.H."/>
            <person name="Zhao Y."/>
            <person name="Ren L."/>
            <person name="Fei J."/>
            <person name="Morisson M."/>
            <person name="Kaiser P."/>
            <person name="Griffin D.K."/>
            <person name="Rao M."/>
            <person name="Pitel F."/>
            <person name="Wang J."/>
            <person name="Li N."/>
        </authorList>
    </citation>
    <scope>NUCLEOTIDE SEQUENCE [LARGE SCALE GENOMIC DNA]</scope>
</reference>
<dbReference type="Proteomes" id="UP000296049">
    <property type="component" value="Unassembled WGS sequence"/>
</dbReference>